<protein>
    <submittedName>
        <fullName evidence="2">Uncharacterized protein</fullName>
    </submittedName>
</protein>
<name>A0AAN6MEI2_9PEZI</name>
<comment type="caution">
    <text evidence="2">The sequence shown here is derived from an EMBL/GenBank/DDBJ whole genome shotgun (WGS) entry which is preliminary data.</text>
</comment>
<keyword evidence="3" id="KW-1185">Reference proteome</keyword>
<evidence type="ECO:0000313" key="2">
    <source>
        <dbReference type="EMBL" id="KAK3898782.1"/>
    </source>
</evidence>
<proteinExistence type="predicted"/>
<dbReference type="AlphaFoldDB" id="A0AAN6MEI2"/>
<gene>
    <name evidence="2" type="ORF">C8A05DRAFT_46997</name>
</gene>
<sequence>MGFDCGFDIYPRLNPSNAADKQAYQAFLDDIMATYQDAHDSEGRREDGKVLQMPGDPDGKFYDKSYIYFMVGEWPRIPANAERCDYFLRFSSKVSGQLSACAEPYLRGVHQMAKQRFGVRVHWWHELNDEAEDDRKWRGYYSWTEVYAASDELKALEAGKGVEKGVVVDPESGGVGDGDGDGLGSSPRA</sequence>
<reference evidence="2" key="1">
    <citation type="journal article" date="2023" name="Mol. Phylogenet. Evol.">
        <title>Genome-scale phylogeny and comparative genomics of the fungal order Sordariales.</title>
        <authorList>
            <person name="Hensen N."/>
            <person name="Bonometti L."/>
            <person name="Westerberg I."/>
            <person name="Brannstrom I.O."/>
            <person name="Guillou S."/>
            <person name="Cros-Aarteil S."/>
            <person name="Calhoun S."/>
            <person name="Haridas S."/>
            <person name="Kuo A."/>
            <person name="Mondo S."/>
            <person name="Pangilinan J."/>
            <person name="Riley R."/>
            <person name="LaButti K."/>
            <person name="Andreopoulos B."/>
            <person name="Lipzen A."/>
            <person name="Chen C."/>
            <person name="Yan M."/>
            <person name="Daum C."/>
            <person name="Ng V."/>
            <person name="Clum A."/>
            <person name="Steindorff A."/>
            <person name="Ohm R.A."/>
            <person name="Martin F."/>
            <person name="Silar P."/>
            <person name="Natvig D.O."/>
            <person name="Lalanne C."/>
            <person name="Gautier V."/>
            <person name="Ament-Velasquez S.L."/>
            <person name="Kruys A."/>
            <person name="Hutchinson M.I."/>
            <person name="Powell A.J."/>
            <person name="Barry K."/>
            <person name="Miller A.N."/>
            <person name="Grigoriev I.V."/>
            <person name="Debuchy R."/>
            <person name="Gladieux P."/>
            <person name="Hiltunen Thoren M."/>
            <person name="Johannesson H."/>
        </authorList>
    </citation>
    <scope>NUCLEOTIDE SEQUENCE</scope>
    <source>
        <strain evidence="2">CBS 103.79</strain>
    </source>
</reference>
<dbReference type="Proteomes" id="UP001303889">
    <property type="component" value="Unassembled WGS sequence"/>
</dbReference>
<organism evidence="2 3">
    <name type="scientific">Staphylotrichum tortipilum</name>
    <dbReference type="NCBI Taxonomy" id="2831512"/>
    <lineage>
        <taxon>Eukaryota</taxon>
        <taxon>Fungi</taxon>
        <taxon>Dikarya</taxon>
        <taxon>Ascomycota</taxon>
        <taxon>Pezizomycotina</taxon>
        <taxon>Sordariomycetes</taxon>
        <taxon>Sordariomycetidae</taxon>
        <taxon>Sordariales</taxon>
        <taxon>Chaetomiaceae</taxon>
        <taxon>Staphylotrichum</taxon>
    </lineage>
</organism>
<evidence type="ECO:0000313" key="3">
    <source>
        <dbReference type="Proteomes" id="UP001303889"/>
    </source>
</evidence>
<reference evidence="2" key="2">
    <citation type="submission" date="2023-05" db="EMBL/GenBank/DDBJ databases">
        <authorList>
            <consortium name="Lawrence Berkeley National Laboratory"/>
            <person name="Steindorff A."/>
            <person name="Hensen N."/>
            <person name="Bonometti L."/>
            <person name="Westerberg I."/>
            <person name="Brannstrom I.O."/>
            <person name="Guillou S."/>
            <person name="Cros-Aarteil S."/>
            <person name="Calhoun S."/>
            <person name="Haridas S."/>
            <person name="Kuo A."/>
            <person name="Mondo S."/>
            <person name="Pangilinan J."/>
            <person name="Riley R."/>
            <person name="Labutti K."/>
            <person name="Andreopoulos B."/>
            <person name="Lipzen A."/>
            <person name="Chen C."/>
            <person name="Yanf M."/>
            <person name="Daum C."/>
            <person name="Ng V."/>
            <person name="Clum A."/>
            <person name="Ohm R."/>
            <person name="Martin F."/>
            <person name="Silar P."/>
            <person name="Natvig D."/>
            <person name="Lalanne C."/>
            <person name="Gautier V."/>
            <person name="Ament-Velasquez S.L."/>
            <person name="Kruys A."/>
            <person name="Hutchinson M.I."/>
            <person name="Powell A.J."/>
            <person name="Barry K."/>
            <person name="Miller A.N."/>
            <person name="Grigoriev I.V."/>
            <person name="Debuchy R."/>
            <person name="Gladieux P."/>
            <person name="Thoren M.H."/>
            <person name="Johannesson H."/>
        </authorList>
    </citation>
    <scope>NUCLEOTIDE SEQUENCE</scope>
    <source>
        <strain evidence="2">CBS 103.79</strain>
    </source>
</reference>
<feature type="region of interest" description="Disordered" evidence="1">
    <location>
        <begin position="165"/>
        <end position="189"/>
    </location>
</feature>
<accession>A0AAN6MEI2</accession>
<evidence type="ECO:0000256" key="1">
    <source>
        <dbReference type="SAM" id="MobiDB-lite"/>
    </source>
</evidence>
<feature type="compositionally biased region" description="Gly residues" evidence="1">
    <location>
        <begin position="173"/>
        <end position="183"/>
    </location>
</feature>
<dbReference type="EMBL" id="MU855882">
    <property type="protein sequence ID" value="KAK3898782.1"/>
    <property type="molecule type" value="Genomic_DNA"/>
</dbReference>